<dbReference type="AlphaFoldDB" id="A0A7K0GMN3"/>
<name>A0A7K0GMN3_PARDI</name>
<accession>A0A7K0GMN3</accession>
<proteinExistence type="predicted"/>
<organism evidence="1 2">
    <name type="scientific">Parabacteroides distasonis</name>
    <dbReference type="NCBI Taxonomy" id="823"/>
    <lineage>
        <taxon>Bacteria</taxon>
        <taxon>Pseudomonadati</taxon>
        <taxon>Bacteroidota</taxon>
        <taxon>Bacteroidia</taxon>
        <taxon>Bacteroidales</taxon>
        <taxon>Tannerellaceae</taxon>
        <taxon>Parabacteroides</taxon>
    </lineage>
</organism>
<evidence type="ECO:0000313" key="2">
    <source>
        <dbReference type="Proteomes" id="UP000463337"/>
    </source>
</evidence>
<dbReference type="InterPro" id="IPR024410">
    <property type="entry name" value="Phage_TAC_12"/>
</dbReference>
<dbReference type="Proteomes" id="UP000463337">
    <property type="component" value="Unassembled WGS sequence"/>
</dbReference>
<dbReference type="EMBL" id="WKLT01000032">
    <property type="protein sequence ID" value="MRY60396.1"/>
    <property type="molecule type" value="Genomic_DNA"/>
</dbReference>
<evidence type="ECO:0008006" key="3">
    <source>
        <dbReference type="Google" id="ProtNLM"/>
    </source>
</evidence>
<gene>
    <name evidence="1" type="ORF">GKD59_21330</name>
</gene>
<sequence>MKQIEINGKKYDLSFGIDFIREMDKRYEVSGNGVKFGMGIQSAVIYLQDFNPVVIADIILSATHTLKSIPSIADIETWIEEQGDNLEKVFDDFLSALKNAPMTKLKVTKMLEAMKKQAK</sequence>
<reference evidence="1 2" key="1">
    <citation type="journal article" date="2019" name="Nat. Med.">
        <title>A library of human gut bacterial isolates paired with longitudinal multiomics data enables mechanistic microbiome research.</title>
        <authorList>
            <person name="Poyet M."/>
            <person name="Groussin M."/>
            <person name="Gibbons S.M."/>
            <person name="Avila-Pacheco J."/>
            <person name="Jiang X."/>
            <person name="Kearney S.M."/>
            <person name="Perrotta A.R."/>
            <person name="Berdy B."/>
            <person name="Zhao S."/>
            <person name="Lieberman T.D."/>
            <person name="Swanson P.K."/>
            <person name="Smith M."/>
            <person name="Roesemann S."/>
            <person name="Alexander J.E."/>
            <person name="Rich S.A."/>
            <person name="Livny J."/>
            <person name="Vlamakis H."/>
            <person name="Clish C."/>
            <person name="Bullock K."/>
            <person name="Deik A."/>
            <person name="Scott J."/>
            <person name="Pierce K.A."/>
            <person name="Xavier R.J."/>
            <person name="Alm E.J."/>
        </authorList>
    </citation>
    <scope>NUCLEOTIDE SEQUENCE [LARGE SCALE GENOMIC DNA]</scope>
    <source>
        <strain evidence="1 2">BIOML-A41</strain>
    </source>
</reference>
<comment type="caution">
    <text evidence="1">The sequence shown here is derived from an EMBL/GenBank/DDBJ whole genome shotgun (WGS) entry which is preliminary data.</text>
</comment>
<protein>
    <recommendedName>
        <fullName evidence="3">Phage protein</fullName>
    </recommendedName>
</protein>
<dbReference type="RefSeq" id="WP_129984634.1">
    <property type="nucleotide sequence ID" value="NZ_RCYP01000044.1"/>
</dbReference>
<evidence type="ECO:0000313" key="1">
    <source>
        <dbReference type="EMBL" id="MRY60396.1"/>
    </source>
</evidence>
<dbReference type="Pfam" id="PF12363">
    <property type="entry name" value="Phage_TAC_12"/>
    <property type="match status" value="1"/>
</dbReference>